<sequence length="330" mass="35743">MGKSTSPSKHQCLLTLPCTVLLSEVGKRYHAFPKGTFRTRFAPPAVPCSMLSHIKAHPLTWTWTMKAGPKAGKSFTVPTVPTSCRKDSPKAIMWIVSIFHAFKSQLTPCALDPATGWVLPTYVKVYQNNMLIHLRGQQAHPVAKPSSPPSHPRAQPGIPSHPTGNRPLAEIEALRAEIMALHAKFQAFKTSFKSDLSSSPSPPPSPCTAPTVVPPNPPSPSTTSTSSMVEEGKAHSNHPWLQEIIDSPRCPPLFKHINSSMVPNYSHALPDDVQLSIVVMFGSGLPPWHLGFNSNSNLCVANIGLADSIIIMFLIHGDLSIYPCIPSPIG</sequence>
<proteinExistence type="predicted"/>
<dbReference type="Proteomes" id="UP000053989">
    <property type="component" value="Unassembled WGS sequence"/>
</dbReference>
<feature type="region of interest" description="Disordered" evidence="1">
    <location>
        <begin position="137"/>
        <end position="166"/>
    </location>
</feature>
<reference evidence="2 3" key="1">
    <citation type="submission" date="2014-04" db="EMBL/GenBank/DDBJ databases">
        <authorList>
            <consortium name="DOE Joint Genome Institute"/>
            <person name="Kuo A."/>
            <person name="Kohler A."/>
            <person name="Nagy L.G."/>
            <person name="Floudas D."/>
            <person name="Copeland A."/>
            <person name="Barry K.W."/>
            <person name="Cichocki N."/>
            <person name="Veneault-Fourrey C."/>
            <person name="LaButti K."/>
            <person name="Lindquist E.A."/>
            <person name="Lipzen A."/>
            <person name="Lundell T."/>
            <person name="Morin E."/>
            <person name="Murat C."/>
            <person name="Sun H."/>
            <person name="Tunlid A."/>
            <person name="Henrissat B."/>
            <person name="Grigoriev I.V."/>
            <person name="Hibbett D.S."/>
            <person name="Martin F."/>
            <person name="Nordberg H.P."/>
            <person name="Cantor M.N."/>
            <person name="Hua S.X."/>
        </authorList>
    </citation>
    <scope>NUCLEOTIDE SEQUENCE [LARGE SCALE GENOMIC DNA]</scope>
    <source>
        <strain evidence="2 3">Foug A</strain>
    </source>
</reference>
<accession>A0A0C3E867</accession>
<reference evidence="3" key="2">
    <citation type="submission" date="2015-01" db="EMBL/GenBank/DDBJ databases">
        <title>Evolutionary Origins and Diversification of the Mycorrhizal Mutualists.</title>
        <authorList>
            <consortium name="DOE Joint Genome Institute"/>
            <consortium name="Mycorrhizal Genomics Consortium"/>
            <person name="Kohler A."/>
            <person name="Kuo A."/>
            <person name="Nagy L.G."/>
            <person name="Floudas D."/>
            <person name="Copeland A."/>
            <person name="Barry K.W."/>
            <person name="Cichocki N."/>
            <person name="Veneault-Fourrey C."/>
            <person name="LaButti K."/>
            <person name="Lindquist E.A."/>
            <person name="Lipzen A."/>
            <person name="Lundell T."/>
            <person name="Morin E."/>
            <person name="Murat C."/>
            <person name="Riley R."/>
            <person name="Ohm R."/>
            <person name="Sun H."/>
            <person name="Tunlid A."/>
            <person name="Henrissat B."/>
            <person name="Grigoriev I.V."/>
            <person name="Hibbett D.S."/>
            <person name="Martin F."/>
        </authorList>
    </citation>
    <scope>NUCLEOTIDE SEQUENCE [LARGE SCALE GENOMIC DNA]</scope>
    <source>
        <strain evidence="3">Foug A</strain>
    </source>
</reference>
<gene>
    <name evidence="2" type="ORF">SCLCIDRAFT_23316</name>
</gene>
<evidence type="ECO:0000313" key="2">
    <source>
        <dbReference type="EMBL" id="KIM64579.1"/>
    </source>
</evidence>
<dbReference type="AlphaFoldDB" id="A0A0C3E867"/>
<dbReference type="OrthoDB" id="2688668at2759"/>
<protein>
    <submittedName>
        <fullName evidence="2">Uncharacterized protein</fullName>
    </submittedName>
</protein>
<name>A0A0C3E867_9AGAM</name>
<evidence type="ECO:0000256" key="1">
    <source>
        <dbReference type="SAM" id="MobiDB-lite"/>
    </source>
</evidence>
<feature type="region of interest" description="Disordered" evidence="1">
    <location>
        <begin position="193"/>
        <end position="237"/>
    </location>
</feature>
<dbReference type="EMBL" id="KN822027">
    <property type="protein sequence ID" value="KIM64579.1"/>
    <property type="molecule type" value="Genomic_DNA"/>
</dbReference>
<feature type="compositionally biased region" description="Pro residues" evidence="1">
    <location>
        <begin position="200"/>
        <end position="220"/>
    </location>
</feature>
<keyword evidence="3" id="KW-1185">Reference proteome</keyword>
<dbReference type="InParanoid" id="A0A0C3E867"/>
<organism evidence="2 3">
    <name type="scientific">Scleroderma citrinum Foug A</name>
    <dbReference type="NCBI Taxonomy" id="1036808"/>
    <lineage>
        <taxon>Eukaryota</taxon>
        <taxon>Fungi</taxon>
        <taxon>Dikarya</taxon>
        <taxon>Basidiomycota</taxon>
        <taxon>Agaricomycotina</taxon>
        <taxon>Agaricomycetes</taxon>
        <taxon>Agaricomycetidae</taxon>
        <taxon>Boletales</taxon>
        <taxon>Sclerodermatineae</taxon>
        <taxon>Sclerodermataceae</taxon>
        <taxon>Scleroderma</taxon>
    </lineage>
</organism>
<dbReference type="HOGENOM" id="CLU_043851_0_0_1"/>
<evidence type="ECO:0000313" key="3">
    <source>
        <dbReference type="Proteomes" id="UP000053989"/>
    </source>
</evidence>